<keyword evidence="7" id="KW-0963">Cytoplasm</keyword>
<dbReference type="GO" id="GO:0006422">
    <property type="term" value="P:aspartyl-tRNA aminoacylation"/>
    <property type="evidence" value="ECO:0007669"/>
    <property type="project" value="UniProtKB-UniRule"/>
</dbReference>
<dbReference type="InterPro" id="IPR047089">
    <property type="entry name" value="Asp-tRNA-ligase_1_N"/>
</dbReference>
<dbReference type="SUPFAM" id="SSF50249">
    <property type="entry name" value="Nucleic acid-binding proteins"/>
    <property type="match status" value="1"/>
</dbReference>
<dbReference type="Pfam" id="PF01336">
    <property type="entry name" value="tRNA_anti-codon"/>
    <property type="match status" value="1"/>
</dbReference>
<dbReference type="InterPro" id="IPR004364">
    <property type="entry name" value="Aa-tRNA-synt_II"/>
</dbReference>
<dbReference type="PROSITE" id="PS50862">
    <property type="entry name" value="AA_TRNA_LIGASE_II"/>
    <property type="match status" value="1"/>
</dbReference>
<comment type="similarity">
    <text evidence="1 7">Belongs to the class-II aminoacyl-tRNA synthetase family. Type 1 subfamily.</text>
</comment>
<dbReference type="GO" id="GO:0005524">
    <property type="term" value="F:ATP binding"/>
    <property type="evidence" value="ECO:0007669"/>
    <property type="project" value="UniProtKB-UniRule"/>
</dbReference>
<dbReference type="SUPFAM" id="SSF55261">
    <property type="entry name" value="GAD domain-like"/>
    <property type="match status" value="1"/>
</dbReference>
<dbReference type="NCBIfam" id="TIGR00459">
    <property type="entry name" value="aspS_bact"/>
    <property type="match status" value="1"/>
</dbReference>
<dbReference type="InterPro" id="IPR004115">
    <property type="entry name" value="GAD-like_sf"/>
</dbReference>
<dbReference type="InterPro" id="IPR012340">
    <property type="entry name" value="NA-bd_OB-fold"/>
</dbReference>
<dbReference type="AlphaFoldDB" id="A0A2M7V9U1"/>
<dbReference type="InterPro" id="IPR029351">
    <property type="entry name" value="GAD_dom"/>
</dbReference>
<evidence type="ECO:0000256" key="8">
    <source>
        <dbReference type="SAM" id="MobiDB-lite"/>
    </source>
</evidence>
<feature type="binding site" evidence="7">
    <location>
        <position position="223"/>
    </location>
    <ligand>
        <name>L-aspartate</name>
        <dbReference type="ChEBI" id="CHEBI:29991"/>
    </ligand>
</feature>
<dbReference type="InterPro" id="IPR045864">
    <property type="entry name" value="aa-tRNA-synth_II/BPL/LPL"/>
</dbReference>
<keyword evidence="5 7" id="KW-0648">Protein biosynthesis</keyword>
<keyword evidence="4 7" id="KW-0067">ATP-binding</keyword>
<keyword evidence="6 7" id="KW-0030">Aminoacyl-tRNA synthetase</keyword>
<dbReference type="GO" id="GO:0003676">
    <property type="term" value="F:nucleic acid binding"/>
    <property type="evidence" value="ECO:0007669"/>
    <property type="project" value="InterPro"/>
</dbReference>
<dbReference type="PRINTS" id="PR01042">
    <property type="entry name" value="TRNASYNTHASP"/>
</dbReference>
<dbReference type="Gene3D" id="3.30.930.10">
    <property type="entry name" value="Bira Bifunctional Protein, Domain 2"/>
    <property type="match status" value="1"/>
</dbReference>
<accession>A0A2M7V9U1</accession>
<evidence type="ECO:0000256" key="1">
    <source>
        <dbReference type="ARBA" id="ARBA00006303"/>
    </source>
</evidence>
<name>A0A2M7V9U1_9BACT</name>
<evidence type="ECO:0000256" key="2">
    <source>
        <dbReference type="ARBA" id="ARBA00022598"/>
    </source>
</evidence>
<comment type="caution">
    <text evidence="7">Lacks conserved residue(s) required for the propagation of feature annotation.</text>
</comment>
<dbReference type="EC" id="6.1.1.12" evidence="7"/>
<dbReference type="InterPro" id="IPR004524">
    <property type="entry name" value="Asp-tRNA-ligase_1"/>
</dbReference>
<dbReference type="HAMAP" id="MF_00044">
    <property type="entry name" value="Asp_tRNA_synth_type1"/>
    <property type="match status" value="1"/>
</dbReference>
<feature type="binding site" evidence="7">
    <location>
        <begin position="535"/>
        <end position="538"/>
    </location>
    <ligand>
        <name>ATP</name>
        <dbReference type="ChEBI" id="CHEBI:30616"/>
    </ligand>
</feature>
<dbReference type="GO" id="GO:0004815">
    <property type="term" value="F:aspartate-tRNA ligase activity"/>
    <property type="evidence" value="ECO:0007669"/>
    <property type="project" value="UniProtKB-UniRule"/>
</dbReference>
<evidence type="ECO:0000313" key="11">
    <source>
        <dbReference type="Proteomes" id="UP000231453"/>
    </source>
</evidence>
<comment type="caution">
    <text evidence="10">The sequence shown here is derived from an EMBL/GenBank/DDBJ whole genome shotgun (WGS) entry which is preliminary data.</text>
</comment>
<feature type="binding site" evidence="7">
    <location>
        <position position="177"/>
    </location>
    <ligand>
        <name>L-aspartate</name>
        <dbReference type="ChEBI" id="CHEBI:29991"/>
    </ligand>
</feature>
<evidence type="ECO:0000256" key="3">
    <source>
        <dbReference type="ARBA" id="ARBA00022741"/>
    </source>
</evidence>
<evidence type="ECO:0000313" key="10">
    <source>
        <dbReference type="EMBL" id="PIZ95654.1"/>
    </source>
</evidence>
<organism evidence="10 11">
    <name type="scientific">Candidatus Magasanikbacteria bacterium CG_4_10_14_0_2_um_filter_33_14</name>
    <dbReference type="NCBI Taxonomy" id="1974636"/>
    <lineage>
        <taxon>Bacteria</taxon>
        <taxon>Candidatus Magasanikiibacteriota</taxon>
    </lineage>
</organism>
<evidence type="ECO:0000259" key="9">
    <source>
        <dbReference type="PROSITE" id="PS50862"/>
    </source>
</evidence>
<dbReference type="Gene3D" id="3.30.1360.30">
    <property type="entry name" value="GAD-like domain"/>
    <property type="match status" value="1"/>
</dbReference>
<dbReference type="NCBIfam" id="NF001750">
    <property type="entry name" value="PRK00476.1"/>
    <property type="match status" value="1"/>
</dbReference>
<feature type="binding site" evidence="7">
    <location>
        <begin position="223"/>
        <end position="225"/>
    </location>
    <ligand>
        <name>ATP</name>
        <dbReference type="ChEBI" id="CHEBI:30616"/>
    </ligand>
</feature>
<comment type="function">
    <text evidence="7">Catalyzes the attachment of L-aspartate to tRNA(Asp) in a two-step reaction: L-aspartate is first activated by ATP to form Asp-AMP and then transferred to the acceptor end of tRNA(Asp).</text>
</comment>
<gene>
    <name evidence="7" type="primary">aspS</name>
    <name evidence="10" type="ORF">COX80_04005</name>
</gene>
<dbReference type="InterPro" id="IPR002312">
    <property type="entry name" value="Asp/Asn-tRNA-synth_IIb"/>
</dbReference>
<reference evidence="11" key="1">
    <citation type="submission" date="2017-09" db="EMBL/GenBank/DDBJ databases">
        <title>Depth-based differentiation of microbial function through sediment-hosted aquifers and enrichment of novel symbionts in the deep terrestrial subsurface.</title>
        <authorList>
            <person name="Probst A.J."/>
            <person name="Ladd B."/>
            <person name="Jarett J.K."/>
            <person name="Geller-Mcgrath D.E."/>
            <person name="Sieber C.M.K."/>
            <person name="Emerson J.B."/>
            <person name="Anantharaman K."/>
            <person name="Thomas B.C."/>
            <person name="Malmstrom R."/>
            <person name="Stieglmeier M."/>
            <person name="Klingl A."/>
            <person name="Woyke T."/>
            <person name="Ryan C.M."/>
            <person name="Banfield J.F."/>
        </authorList>
    </citation>
    <scope>NUCLEOTIDE SEQUENCE [LARGE SCALE GENOMIC DNA]</scope>
</reference>
<evidence type="ECO:0000256" key="4">
    <source>
        <dbReference type="ARBA" id="ARBA00022840"/>
    </source>
</evidence>
<feature type="domain" description="Aminoacyl-transfer RNA synthetases class-II family profile" evidence="9">
    <location>
        <begin position="147"/>
        <end position="554"/>
    </location>
</feature>
<feature type="binding site" evidence="7">
    <location>
        <position position="449"/>
    </location>
    <ligand>
        <name>L-aspartate</name>
        <dbReference type="ChEBI" id="CHEBI:29991"/>
    </ligand>
</feature>
<feature type="binding site" evidence="7">
    <location>
        <position position="483"/>
    </location>
    <ligand>
        <name>ATP</name>
        <dbReference type="ChEBI" id="CHEBI:30616"/>
    </ligand>
</feature>
<dbReference type="Gene3D" id="2.40.50.140">
    <property type="entry name" value="Nucleic acid-binding proteins"/>
    <property type="match status" value="1"/>
</dbReference>
<comment type="subcellular location">
    <subcellularLocation>
        <location evidence="7">Cytoplasm</location>
    </subcellularLocation>
</comment>
<protein>
    <recommendedName>
        <fullName evidence="7">Aspartate--tRNA ligase</fullName>
        <ecNumber evidence="7">6.1.1.12</ecNumber>
    </recommendedName>
    <alternativeName>
        <fullName evidence="7">Aspartyl-tRNA synthetase</fullName>
        <shortName evidence="7">AspRS</shortName>
    </alternativeName>
</protein>
<feature type="region of interest" description="Aspartate" evidence="7">
    <location>
        <begin position="201"/>
        <end position="204"/>
    </location>
</feature>
<evidence type="ECO:0000256" key="6">
    <source>
        <dbReference type="ARBA" id="ARBA00023146"/>
    </source>
</evidence>
<dbReference type="PANTHER" id="PTHR22594:SF5">
    <property type="entry name" value="ASPARTATE--TRNA LIGASE, MITOCHONDRIAL"/>
    <property type="match status" value="1"/>
</dbReference>
<keyword evidence="2 7" id="KW-0436">Ligase</keyword>
<keyword evidence="3 7" id="KW-0547">Nucleotide-binding</keyword>
<dbReference type="GO" id="GO:0005737">
    <property type="term" value="C:cytoplasm"/>
    <property type="evidence" value="ECO:0007669"/>
    <property type="project" value="UniProtKB-SubCell"/>
</dbReference>
<dbReference type="InterPro" id="IPR006195">
    <property type="entry name" value="aa-tRNA-synth_II"/>
</dbReference>
<comment type="catalytic activity">
    <reaction evidence="7">
        <text>tRNA(Asp) + L-aspartate + ATP = L-aspartyl-tRNA(Asp) + AMP + diphosphate</text>
        <dbReference type="Rhea" id="RHEA:19649"/>
        <dbReference type="Rhea" id="RHEA-COMP:9660"/>
        <dbReference type="Rhea" id="RHEA-COMP:9678"/>
        <dbReference type="ChEBI" id="CHEBI:29991"/>
        <dbReference type="ChEBI" id="CHEBI:30616"/>
        <dbReference type="ChEBI" id="CHEBI:33019"/>
        <dbReference type="ChEBI" id="CHEBI:78442"/>
        <dbReference type="ChEBI" id="CHEBI:78516"/>
        <dbReference type="ChEBI" id="CHEBI:456215"/>
        <dbReference type="EC" id="6.1.1.12"/>
    </reaction>
</comment>
<feature type="region of interest" description="Disordered" evidence="8">
    <location>
        <begin position="559"/>
        <end position="588"/>
    </location>
</feature>
<dbReference type="Proteomes" id="UP000231453">
    <property type="component" value="Unassembled WGS sequence"/>
</dbReference>
<sequence>MSYRTKNCGELNKANVGETVTLAGWVHRRRDLGGLVFIDLRDRYGLTQVIFNPEIMADFSLAEKLKYEYVISVTGRIEVRNEKNVNKDMSTGEIEMVATDIRILSEAKPMPFEIFETNKGEDDEELRLKYRFLEIRREKLKQNLIFRTKMVKYMRDFMESRDFLDIATPILTVSSPEGARDFLVPSRIHPGKFYALPQAPQQYKQLLMVGGMDRYYQVAPCMRDEDPRADRSPGEFYQLDCEVSFMEKEEFFQLMEPLFIELTENLTTKKVLSKPFPRIPFREAIEKYGSDRPDLRCDLEIKNISDWAKKTSFQVFTSAEFVRALVVPKGEVFSRKEIDEEYTDVAKRAHAKGLAWTKYVDGKFDGGVAKFFDEAQLAELKTILKIEENCIVFFGADDWEISAKALGAVRTLVADKLNLLDPNIIAWAWIVDFPMYEKNPDTGKIDFGHNPFSLPQGGMDALLNSDPLDIIAEQYDIIANGLELSSGGVRNTYPDVMYKAFEIAGYGPEVVDQKFGHMIQAFSYGVPPHCGFAPGIERMTMLLLGEKNIRTVVPFPKNQRAEEPMVGSPSEATPEQLKELSIEVKKPE</sequence>
<dbReference type="PANTHER" id="PTHR22594">
    <property type="entry name" value="ASPARTYL/LYSYL-TRNA SYNTHETASE"/>
    <property type="match status" value="1"/>
</dbReference>
<dbReference type="Pfam" id="PF02938">
    <property type="entry name" value="GAD"/>
    <property type="match status" value="1"/>
</dbReference>
<evidence type="ECO:0000256" key="5">
    <source>
        <dbReference type="ARBA" id="ARBA00022917"/>
    </source>
</evidence>
<dbReference type="SUPFAM" id="SSF55681">
    <property type="entry name" value="Class II aaRS and biotin synthetases"/>
    <property type="match status" value="1"/>
</dbReference>
<dbReference type="Pfam" id="PF00152">
    <property type="entry name" value="tRNA-synt_2"/>
    <property type="match status" value="1"/>
</dbReference>
<comment type="subunit">
    <text evidence="7">Homodimer.</text>
</comment>
<feature type="binding site" evidence="7">
    <location>
        <position position="490"/>
    </location>
    <ligand>
        <name>L-aspartate</name>
        <dbReference type="ChEBI" id="CHEBI:29991"/>
    </ligand>
</feature>
<evidence type="ECO:0000256" key="7">
    <source>
        <dbReference type="HAMAP-Rule" id="MF_00044"/>
    </source>
</evidence>
<proteinExistence type="inferred from homology"/>
<dbReference type="EMBL" id="PFPL01000048">
    <property type="protein sequence ID" value="PIZ95654.1"/>
    <property type="molecule type" value="Genomic_DNA"/>
</dbReference>
<feature type="compositionally biased region" description="Basic and acidic residues" evidence="8">
    <location>
        <begin position="576"/>
        <end position="588"/>
    </location>
</feature>
<dbReference type="CDD" id="cd04317">
    <property type="entry name" value="EcAspRS_like_N"/>
    <property type="match status" value="1"/>
</dbReference>
<dbReference type="InterPro" id="IPR004365">
    <property type="entry name" value="NA-bd_OB_tRNA"/>
</dbReference>